<evidence type="ECO:0000313" key="2">
    <source>
        <dbReference type="EMBL" id="KAF2901422.1"/>
    </source>
</evidence>
<comment type="caution">
    <text evidence="2">The sequence shown here is derived from an EMBL/GenBank/DDBJ whole genome shotgun (WGS) entry which is preliminary data.</text>
</comment>
<feature type="domain" description="Reverse transcriptase" evidence="1">
    <location>
        <begin position="1"/>
        <end position="137"/>
    </location>
</feature>
<dbReference type="Proteomes" id="UP000801492">
    <property type="component" value="Unassembled WGS sequence"/>
</dbReference>
<dbReference type="Pfam" id="PF00078">
    <property type="entry name" value="RVT_1"/>
    <property type="match status" value="1"/>
</dbReference>
<gene>
    <name evidence="2" type="ORF">ILUMI_04762</name>
</gene>
<sequence length="137" mass="15221">MAVLCNLTEAFDCAPHQILIPKLQYYKFDDKSISLITSYLSGREQIVEFNNVKSSLLPIEHGVPQGSVLGPILFLIYFNDIATVLTNCCKLTLFADDTTISVSDTDPLGVYDKSKQALNRAKFLFDLNKLALNGNKT</sequence>
<dbReference type="AlphaFoldDB" id="A0A8K0GH14"/>
<dbReference type="PROSITE" id="PS50878">
    <property type="entry name" value="RT_POL"/>
    <property type="match status" value="1"/>
</dbReference>
<proteinExistence type="predicted"/>
<reference evidence="2" key="1">
    <citation type="submission" date="2019-08" db="EMBL/GenBank/DDBJ databases">
        <title>The genome of the North American firefly Photinus pyralis.</title>
        <authorList>
            <consortium name="Photinus pyralis genome working group"/>
            <person name="Fallon T.R."/>
            <person name="Sander Lower S.E."/>
            <person name="Weng J.-K."/>
        </authorList>
    </citation>
    <scope>NUCLEOTIDE SEQUENCE</scope>
    <source>
        <strain evidence="2">TRF0915ILg1</strain>
        <tissue evidence="2">Whole body</tissue>
    </source>
</reference>
<evidence type="ECO:0000259" key="1">
    <source>
        <dbReference type="PROSITE" id="PS50878"/>
    </source>
</evidence>
<dbReference type="OrthoDB" id="8197232at2759"/>
<protein>
    <recommendedName>
        <fullName evidence="1">Reverse transcriptase domain-containing protein</fullName>
    </recommendedName>
</protein>
<dbReference type="EMBL" id="VTPC01001648">
    <property type="protein sequence ID" value="KAF2901422.1"/>
    <property type="molecule type" value="Genomic_DNA"/>
</dbReference>
<name>A0A8K0GH14_IGNLU</name>
<accession>A0A8K0GH14</accession>
<evidence type="ECO:0000313" key="3">
    <source>
        <dbReference type="Proteomes" id="UP000801492"/>
    </source>
</evidence>
<dbReference type="PANTHER" id="PTHR33332">
    <property type="entry name" value="REVERSE TRANSCRIPTASE DOMAIN-CONTAINING PROTEIN"/>
    <property type="match status" value="1"/>
</dbReference>
<dbReference type="InterPro" id="IPR000477">
    <property type="entry name" value="RT_dom"/>
</dbReference>
<keyword evidence="3" id="KW-1185">Reference proteome</keyword>
<organism evidence="2 3">
    <name type="scientific">Ignelater luminosus</name>
    <name type="common">Cucubano</name>
    <name type="synonym">Pyrophorus luminosus</name>
    <dbReference type="NCBI Taxonomy" id="2038154"/>
    <lineage>
        <taxon>Eukaryota</taxon>
        <taxon>Metazoa</taxon>
        <taxon>Ecdysozoa</taxon>
        <taxon>Arthropoda</taxon>
        <taxon>Hexapoda</taxon>
        <taxon>Insecta</taxon>
        <taxon>Pterygota</taxon>
        <taxon>Neoptera</taxon>
        <taxon>Endopterygota</taxon>
        <taxon>Coleoptera</taxon>
        <taxon>Polyphaga</taxon>
        <taxon>Elateriformia</taxon>
        <taxon>Elateroidea</taxon>
        <taxon>Elateridae</taxon>
        <taxon>Agrypninae</taxon>
        <taxon>Pyrophorini</taxon>
        <taxon>Ignelater</taxon>
    </lineage>
</organism>